<dbReference type="InterPro" id="IPR002547">
    <property type="entry name" value="tRNA-bd_dom"/>
</dbReference>
<dbReference type="PANTHER" id="PTHR11586">
    <property type="entry name" value="TRNA-AMINOACYLATION COFACTOR ARC1 FAMILY MEMBER"/>
    <property type="match status" value="1"/>
</dbReference>
<dbReference type="PANTHER" id="PTHR11586:SF33">
    <property type="entry name" value="AMINOACYL TRNA SYNTHASE COMPLEX-INTERACTING MULTIFUNCTIONAL PROTEIN 1"/>
    <property type="match status" value="1"/>
</dbReference>
<dbReference type="SUPFAM" id="SSF50249">
    <property type="entry name" value="Nucleic acid-binding proteins"/>
    <property type="match status" value="1"/>
</dbReference>
<comment type="subcellular location">
    <subcellularLocation>
        <location evidence="1">Cytoplasm</location>
    </subcellularLocation>
</comment>
<name>O62542_GEOCY</name>
<dbReference type="GO" id="GO:0006412">
    <property type="term" value="P:translation"/>
    <property type="evidence" value="ECO:0007669"/>
    <property type="project" value="UniProtKB-KW"/>
</dbReference>
<protein>
    <submittedName>
        <fullName evidence="8">Endothelial-monocyte-activating polypeptide related protein</fullName>
    </submittedName>
</protein>
<dbReference type="FunFam" id="2.40.50.140:FF:000047">
    <property type="entry name" value="tyrosine--tRNA ligase, cytoplasmic isoform X2"/>
    <property type="match status" value="1"/>
</dbReference>
<dbReference type="InterPro" id="IPR051270">
    <property type="entry name" value="Tyrosine-tRNA_ligase_regulator"/>
</dbReference>
<dbReference type="InterPro" id="IPR012340">
    <property type="entry name" value="NA-bd_OB-fold"/>
</dbReference>
<evidence type="ECO:0000256" key="4">
    <source>
        <dbReference type="ARBA" id="ARBA00022884"/>
    </source>
</evidence>
<reference evidence="8" key="1">
    <citation type="journal article" date="1998" name="Proc. R. Soc. B">
        <title>Isolation and characterisation of the cDNA, encoding a potential morphogen from the marine sponge Geodia cydonium that is conserved in higher Metazones.</title>
        <authorList>
            <person name="Pahler S."/>
            <person name="Krasko A."/>
            <person name="Schuetze J."/>
            <person name="Mueller I.M."/>
            <person name="Mueller W.E.G."/>
        </authorList>
    </citation>
    <scope>NUCLEOTIDE SEQUENCE</scope>
</reference>
<dbReference type="GO" id="GO:0005737">
    <property type="term" value="C:cytoplasm"/>
    <property type="evidence" value="ECO:0007669"/>
    <property type="project" value="UniProtKB-SubCell"/>
</dbReference>
<dbReference type="PROSITE" id="PS50886">
    <property type="entry name" value="TRBD"/>
    <property type="match status" value="1"/>
</dbReference>
<dbReference type="EMBL" id="Y14947">
    <property type="protein sequence ID" value="CAA75164.1"/>
    <property type="molecule type" value="mRNA"/>
</dbReference>
<keyword evidence="5" id="KW-0648">Protein biosynthesis</keyword>
<dbReference type="GO" id="GO:0000049">
    <property type="term" value="F:tRNA binding"/>
    <property type="evidence" value="ECO:0007669"/>
    <property type="project" value="UniProtKB-UniRule"/>
</dbReference>
<evidence type="ECO:0000313" key="8">
    <source>
        <dbReference type="EMBL" id="CAA75164.1"/>
    </source>
</evidence>
<evidence type="ECO:0000256" key="5">
    <source>
        <dbReference type="ARBA" id="ARBA00022917"/>
    </source>
</evidence>
<keyword evidence="3 6" id="KW-0820">tRNA-binding</keyword>
<keyword evidence="2" id="KW-0963">Cytoplasm</keyword>
<feature type="domain" description="TRNA-binding" evidence="7">
    <location>
        <begin position="1"/>
        <end position="96"/>
    </location>
</feature>
<evidence type="ECO:0000259" key="7">
    <source>
        <dbReference type="PROSITE" id="PS50886"/>
    </source>
</evidence>
<evidence type="ECO:0000256" key="2">
    <source>
        <dbReference type="ARBA" id="ARBA00022490"/>
    </source>
</evidence>
<evidence type="ECO:0000256" key="1">
    <source>
        <dbReference type="ARBA" id="ARBA00004496"/>
    </source>
</evidence>
<keyword evidence="4 6" id="KW-0694">RNA-binding</keyword>
<dbReference type="AlphaFoldDB" id="O62542"/>
<organism evidence="8">
    <name type="scientific">Geodia cydonium</name>
    <name type="common">Sponge</name>
    <dbReference type="NCBI Taxonomy" id="6047"/>
    <lineage>
        <taxon>Eukaryota</taxon>
        <taxon>Metazoa</taxon>
        <taxon>Porifera</taxon>
        <taxon>Demospongiae</taxon>
        <taxon>Heteroscleromorpha</taxon>
        <taxon>Tetractinellida</taxon>
        <taxon>Astrophorina</taxon>
        <taxon>Geodiidae</taxon>
        <taxon>Geodia</taxon>
    </lineage>
</organism>
<proteinExistence type="evidence at transcript level"/>
<dbReference type="Pfam" id="PF01588">
    <property type="entry name" value="tRNA_bind"/>
    <property type="match status" value="1"/>
</dbReference>
<accession>O62542</accession>
<evidence type="ECO:0000256" key="6">
    <source>
        <dbReference type="PROSITE-ProRule" id="PRU00209"/>
    </source>
</evidence>
<sequence length="149" mass="16499">MRIGRITSVERHPDADTLYVEQIDVGEEKPRTVCSGLVTHVAIETMNNRLVVVLCNLKPVKMRGVTSEAMVMCASSPENIEILDPPDSCVPGDRVTFTGYTGSPDTQLNPKKKVFETVQPDFLVNEEGVATYRGIPLQWRVRVCAAQQP</sequence>
<evidence type="ECO:0000256" key="3">
    <source>
        <dbReference type="ARBA" id="ARBA00022555"/>
    </source>
</evidence>
<dbReference type="Gene3D" id="2.40.50.140">
    <property type="entry name" value="Nucleic acid-binding proteins"/>
    <property type="match status" value="1"/>
</dbReference>
<gene>
    <name evidence="8" type="primary">EMAPR1</name>
</gene>
<dbReference type="CDD" id="cd02799">
    <property type="entry name" value="tRNA_bind_EMAP-II_like"/>
    <property type="match status" value="1"/>
</dbReference>